<gene>
    <name evidence="9" type="ORF">PLOB_00033944</name>
</gene>
<evidence type="ECO:0000256" key="7">
    <source>
        <dbReference type="SAM" id="Phobius"/>
    </source>
</evidence>
<feature type="transmembrane region" description="Helical" evidence="7">
    <location>
        <begin position="401"/>
        <end position="419"/>
    </location>
</feature>
<evidence type="ECO:0000256" key="3">
    <source>
        <dbReference type="ARBA" id="ARBA00022692"/>
    </source>
</evidence>
<dbReference type="Pfam" id="PF12832">
    <property type="entry name" value="MFS_1_like"/>
    <property type="match status" value="1"/>
</dbReference>
<dbReference type="SUPFAM" id="SSF103473">
    <property type="entry name" value="MFS general substrate transporter"/>
    <property type="match status" value="1"/>
</dbReference>
<evidence type="ECO:0000256" key="2">
    <source>
        <dbReference type="ARBA" id="ARBA00005241"/>
    </source>
</evidence>
<dbReference type="InterPro" id="IPR024989">
    <property type="entry name" value="MFS_assoc_dom"/>
</dbReference>
<organism evidence="9 10">
    <name type="scientific">Porites lobata</name>
    <dbReference type="NCBI Taxonomy" id="104759"/>
    <lineage>
        <taxon>Eukaryota</taxon>
        <taxon>Metazoa</taxon>
        <taxon>Cnidaria</taxon>
        <taxon>Anthozoa</taxon>
        <taxon>Hexacorallia</taxon>
        <taxon>Scleractinia</taxon>
        <taxon>Fungiina</taxon>
        <taxon>Poritidae</taxon>
        <taxon>Porites</taxon>
    </lineage>
</organism>
<dbReference type="PANTHER" id="PTHR16172">
    <property type="entry name" value="MAJOR FACILITATOR SUPERFAMILY DOMAIN-CONTAINING PROTEIN 6-LIKE"/>
    <property type="match status" value="1"/>
</dbReference>
<evidence type="ECO:0000256" key="1">
    <source>
        <dbReference type="ARBA" id="ARBA00004141"/>
    </source>
</evidence>
<keyword evidence="4 7" id="KW-1133">Transmembrane helix</keyword>
<evidence type="ECO:0000256" key="6">
    <source>
        <dbReference type="SAM" id="MobiDB-lite"/>
    </source>
</evidence>
<evidence type="ECO:0000259" key="8">
    <source>
        <dbReference type="Pfam" id="PF12832"/>
    </source>
</evidence>
<evidence type="ECO:0000313" key="9">
    <source>
        <dbReference type="EMBL" id="CAH3129099.1"/>
    </source>
</evidence>
<keyword evidence="3 7" id="KW-0812">Transmembrane</keyword>
<sequence>MAAKRMKNDRGRVEFAEQVCTTYSHSALKKIIAQSDVHLARIDKPLLVFKVFYFFLFGAIATAFPFLPSYFGQIGFSSSQIQALTWVRPVVRLLSSPVWGILADRWLPKKMMLQFCTFVWLIGTISLAFVEPTSQMCQLISLNDTNLKVINSTEMQTGFFRRRRTAEFFEMRSKLIPKVLKVNLTSGGSESVEVSFGSGADTAAVSQENEASGSGFIIDSLHPNKRMDEFNNTDTNKTHDFIKILFPHHKSNSNDTPNPNEFNFTIRNELRENTSRLYQIFLGAIAIVVFEEIFMCPVMFVADAVLLAKQTEEGSLVVYGYQRVFGSIGFLIFFLITGSLVNDSFRPVCGHMYADYVINFCFYCVLTIITLLVLIKFEGPSRRPEGFPYETLKTIFHNKHYGSFFASVAFLGFSHIVISNFHTTYLMESNIGHWASATINAFRLLGEPLAFFVSHKLIAHIGNINMMFASLVLNMFNHFACSFVTSPWHVIPLGFLEGFTFGGSFVACVTYLAKSSPVDYITTVQGNELCPYAPYCLILNSLSLFYYNTNFSFFPGVFQSVYWGVGGILGLLIGDNLIHAAGPTIAFRLFTMLAVMFIIVFTFGLRYVNFRDRNYYSVLLNTFNICTDTMDTQPMNNGDEGERIPEEFNACEQMTQATTLENRAKSSQQRNPEIHCESLSY</sequence>
<feature type="transmembrane region" description="Helical" evidence="7">
    <location>
        <begin position="320"/>
        <end position="341"/>
    </location>
</feature>
<feature type="transmembrane region" description="Helical" evidence="7">
    <location>
        <begin position="111"/>
        <end position="130"/>
    </location>
</feature>
<feature type="region of interest" description="Disordered" evidence="6">
    <location>
        <begin position="661"/>
        <end position="681"/>
    </location>
</feature>
<feature type="transmembrane region" description="Helical" evidence="7">
    <location>
        <begin position="353"/>
        <end position="375"/>
    </location>
</feature>
<dbReference type="InterPro" id="IPR051717">
    <property type="entry name" value="MFS_MFSD6"/>
</dbReference>
<protein>
    <recommendedName>
        <fullName evidence="8">Major facilitator superfamily associated domain-containing protein</fullName>
    </recommendedName>
</protein>
<accession>A0ABN8P0C5</accession>
<keyword evidence="5 7" id="KW-0472">Membrane</keyword>
<keyword evidence="10" id="KW-1185">Reference proteome</keyword>
<reference evidence="9 10" key="1">
    <citation type="submission" date="2022-05" db="EMBL/GenBank/DDBJ databases">
        <authorList>
            <consortium name="Genoscope - CEA"/>
            <person name="William W."/>
        </authorList>
    </citation>
    <scope>NUCLEOTIDE SEQUENCE [LARGE SCALE GENOMIC DNA]</scope>
</reference>
<dbReference type="PANTHER" id="PTHR16172:SF2">
    <property type="entry name" value="MAJOR FACILITATOR SUPERFAMILY DOMAIN-CONTAINING PROTEIN 6"/>
    <property type="match status" value="1"/>
</dbReference>
<dbReference type="Gene3D" id="1.20.1250.20">
    <property type="entry name" value="MFS general substrate transporter like domains"/>
    <property type="match status" value="2"/>
</dbReference>
<dbReference type="EMBL" id="CALNXK010000046">
    <property type="protein sequence ID" value="CAH3129099.1"/>
    <property type="molecule type" value="Genomic_DNA"/>
</dbReference>
<name>A0ABN8P0C5_9CNID</name>
<feature type="transmembrane region" description="Helical" evidence="7">
    <location>
        <begin position="488"/>
        <end position="512"/>
    </location>
</feature>
<feature type="transmembrane region" description="Helical" evidence="7">
    <location>
        <begin position="457"/>
        <end position="476"/>
    </location>
</feature>
<feature type="compositionally biased region" description="Basic and acidic residues" evidence="6">
    <location>
        <begin position="672"/>
        <end position="681"/>
    </location>
</feature>
<feature type="transmembrane region" description="Helical" evidence="7">
    <location>
        <begin position="561"/>
        <end position="579"/>
    </location>
</feature>
<feature type="transmembrane region" description="Helical" evidence="7">
    <location>
        <begin position="585"/>
        <end position="605"/>
    </location>
</feature>
<comment type="similarity">
    <text evidence="2">Belongs to the major facilitator superfamily. MFSD6 family.</text>
</comment>
<evidence type="ECO:0000256" key="4">
    <source>
        <dbReference type="ARBA" id="ARBA00022989"/>
    </source>
</evidence>
<proteinExistence type="inferred from homology"/>
<feature type="transmembrane region" description="Helical" evidence="7">
    <location>
        <begin position="51"/>
        <end position="71"/>
    </location>
</feature>
<evidence type="ECO:0000313" key="10">
    <source>
        <dbReference type="Proteomes" id="UP001159405"/>
    </source>
</evidence>
<feature type="transmembrane region" description="Helical" evidence="7">
    <location>
        <begin position="277"/>
        <end position="300"/>
    </location>
</feature>
<evidence type="ECO:0000256" key="5">
    <source>
        <dbReference type="ARBA" id="ARBA00023136"/>
    </source>
</evidence>
<feature type="compositionally biased region" description="Polar residues" evidence="6">
    <location>
        <begin position="661"/>
        <end position="671"/>
    </location>
</feature>
<comment type="caution">
    <text evidence="9">The sequence shown here is derived from an EMBL/GenBank/DDBJ whole genome shotgun (WGS) entry which is preliminary data.</text>
</comment>
<comment type="subcellular location">
    <subcellularLocation>
        <location evidence="1">Membrane</location>
        <topology evidence="1">Multi-pass membrane protein</topology>
    </subcellularLocation>
</comment>
<dbReference type="InterPro" id="IPR036259">
    <property type="entry name" value="MFS_trans_sf"/>
</dbReference>
<dbReference type="Proteomes" id="UP001159405">
    <property type="component" value="Unassembled WGS sequence"/>
</dbReference>
<feature type="domain" description="Major facilitator superfamily associated" evidence="8">
    <location>
        <begin position="48"/>
        <end position="526"/>
    </location>
</feature>